<dbReference type="PANTHER" id="PTHR23359">
    <property type="entry name" value="NUCLEOTIDE KINASE"/>
    <property type="match status" value="1"/>
</dbReference>
<name>A0A0K0EGF2_STRER</name>
<evidence type="ECO:0000256" key="1">
    <source>
        <dbReference type="ARBA" id="ARBA00022679"/>
    </source>
</evidence>
<dbReference type="WBParaSite" id="SSTP_0000856300.1">
    <property type="protein sequence ID" value="SSTP_0000856300.1"/>
    <property type="gene ID" value="SSTP_0000856300"/>
</dbReference>
<keyword evidence="1" id="KW-0808">Transferase</keyword>
<evidence type="ECO:0000256" key="2">
    <source>
        <dbReference type="ARBA" id="ARBA00022741"/>
    </source>
</evidence>
<dbReference type="InterPro" id="IPR027417">
    <property type="entry name" value="P-loop_NTPase"/>
</dbReference>
<dbReference type="GO" id="GO:0005524">
    <property type="term" value="F:ATP binding"/>
    <property type="evidence" value="ECO:0007669"/>
    <property type="project" value="InterPro"/>
</dbReference>
<accession>A0A0K0EGF2</accession>
<dbReference type="Gene3D" id="3.40.50.300">
    <property type="entry name" value="P-loop containing nucleotide triphosphate hydrolases"/>
    <property type="match status" value="1"/>
</dbReference>
<sequence length="525" mass="59522">MGCSVSIPCDCNIFTSKFRKKTVNVKKSGINNKGVDESDNDSLDNSKLDECLSTPPEVSVEIGKGIRRDATEHQSIVVIFGGPGSLKGLITQELGTEFEFTTINIEDIIFNYLPNKVANTVNSIVEIQQLLKRDKGIITLDWIFSMISTKLATSTSQRFLIDIVPELSLISKLDAFKDSDMETSIKNFERRHSIMFVINIKIQNEHVLLDGKRTAKKSDEIDGKELSPELSAFLKGVDEADKGLLEKRIEAFHRNSKPIVEYFRKTKRVIDIDIKVPYNPKVIPKIKKIISDFGLANNTDQSTRVVLFMRDENQFMNIDLDYYKLKKIRLSDICQDKNGTLSAQIRSVKRYILNSGTVNENYLVVLDTMNNTDYALIKRVNFFEQKTTYLDYFIQNRRSGSKPKKRNRIPLRCLSSPNGEICLFPLNFSQKICKKITLIFSEKLSKAEDNEIIGSGESSPGDYNLSSTTILNKPSSEKNSFTNATNNGSQLLRVPINQGIYSANGRQRRRISNTISMSLDKQDKR</sequence>
<keyword evidence="4" id="KW-1185">Reference proteome</keyword>
<evidence type="ECO:0000313" key="6">
    <source>
        <dbReference type="WBParaSite" id="TCONS_00015038.p1"/>
    </source>
</evidence>
<dbReference type="GO" id="GO:0019205">
    <property type="term" value="F:nucleobase-containing compound kinase activity"/>
    <property type="evidence" value="ECO:0007669"/>
    <property type="project" value="InterPro"/>
</dbReference>
<dbReference type="SUPFAM" id="SSF52540">
    <property type="entry name" value="P-loop containing nucleoside triphosphate hydrolases"/>
    <property type="match status" value="1"/>
</dbReference>
<dbReference type="AlphaFoldDB" id="A0A0K0EGF2"/>
<organism evidence="5">
    <name type="scientific">Strongyloides stercoralis</name>
    <name type="common">Threadworm</name>
    <dbReference type="NCBI Taxonomy" id="6248"/>
    <lineage>
        <taxon>Eukaryota</taxon>
        <taxon>Metazoa</taxon>
        <taxon>Ecdysozoa</taxon>
        <taxon>Nematoda</taxon>
        <taxon>Chromadorea</taxon>
        <taxon>Rhabditida</taxon>
        <taxon>Tylenchina</taxon>
        <taxon>Panagrolaimomorpha</taxon>
        <taxon>Strongyloidoidea</taxon>
        <taxon>Strongyloididae</taxon>
        <taxon>Strongyloides</taxon>
    </lineage>
</organism>
<keyword evidence="2" id="KW-0547">Nucleotide-binding</keyword>
<reference evidence="5" key="1">
    <citation type="submission" date="2015-08" db="UniProtKB">
        <authorList>
            <consortium name="WormBaseParasite"/>
        </authorList>
    </citation>
    <scope>IDENTIFICATION</scope>
</reference>
<dbReference type="STRING" id="6248.A0A0K0EGF2"/>
<proteinExistence type="predicted"/>
<protein>
    <submittedName>
        <fullName evidence="5 6">Uncharacterized protein</fullName>
    </submittedName>
</protein>
<dbReference type="Pfam" id="PF00406">
    <property type="entry name" value="ADK"/>
    <property type="match status" value="1"/>
</dbReference>
<evidence type="ECO:0000313" key="5">
    <source>
        <dbReference type="WBParaSite" id="SSTP_0000856300.1"/>
    </source>
</evidence>
<keyword evidence="3" id="KW-0418">Kinase</keyword>
<evidence type="ECO:0000313" key="4">
    <source>
        <dbReference type="Proteomes" id="UP000035681"/>
    </source>
</evidence>
<dbReference type="InterPro" id="IPR000850">
    <property type="entry name" value="Adenylat/UMP-CMP_kin"/>
</dbReference>
<evidence type="ECO:0000256" key="3">
    <source>
        <dbReference type="ARBA" id="ARBA00022777"/>
    </source>
</evidence>
<dbReference type="GO" id="GO:0006139">
    <property type="term" value="P:nucleobase-containing compound metabolic process"/>
    <property type="evidence" value="ECO:0007669"/>
    <property type="project" value="InterPro"/>
</dbReference>
<dbReference type="Proteomes" id="UP000035681">
    <property type="component" value="Unplaced"/>
</dbReference>
<dbReference type="WBParaSite" id="TCONS_00015038.p1">
    <property type="protein sequence ID" value="TCONS_00015038.p1"/>
    <property type="gene ID" value="XLOC_010251"/>
</dbReference>